<gene>
    <name evidence="1" type="ORF">D5400_07255</name>
</gene>
<accession>A0A3S9B2E7</accession>
<evidence type="ECO:0000313" key="2">
    <source>
        <dbReference type="Proteomes" id="UP000268192"/>
    </source>
</evidence>
<sequence length="63" mass="7102">MIDLVLLACLISQPDQCREHIISSEGSKAACVQTSIMTLARWAGDHPGWHIEKFRCEEFSRDA</sequence>
<protein>
    <submittedName>
        <fullName evidence="1">Uncharacterized protein</fullName>
    </submittedName>
</protein>
<dbReference type="EMBL" id="CP032509">
    <property type="protein sequence ID" value="AZN71103.1"/>
    <property type="molecule type" value="Genomic_DNA"/>
</dbReference>
<keyword evidence="2" id="KW-1185">Reference proteome</keyword>
<organism evidence="1 2">
    <name type="scientific">Georhizobium profundi</name>
    <dbReference type="NCBI Taxonomy" id="2341112"/>
    <lineage>
        <taxon>Bacteria</taxon>
        <taxon>Pseudomonadati</taxon>
        <taxon>Pseudomonadota</taxon>
        <taxon>Alphaproteobacteria</taxon>
        <taxon>Hyphomicrobiales</taxon>
        <taxon>Rhizobiaceae</taxon>
        <taxon>Georhizobium</taxon>
    </lineage>
</organism>
<dbReference type="KEGG" id="abaw:D5400_07255"/>
<proteinExistence type="predicted"/>
<dbReference type="RefSeq" id="WP_126009038.1">
    <property type="nucleotide sequence ID" value="NZ_CP032509.1"/>
</dbReference>
<dbReference type="Proteomes" id="UP000268192">
    <property type="component" value="Chromosome"/>
</dbReference>
<dbReference type="AlphaFoldDB" id="A0A3S9B2E7"/>
<reference evidence="1 2" key="1">
    <citation type="submission" date="2018-09" db="EMBL/GenBank/DDBJ databases">
        <title>Marinorhizobium profundi gen. nov., sp. nov., isolated from a deep-sea sediment sample from the New Britain Trench and proposal of Marinorhizobiaceae fam. nov. in the order Rhizobiales of the class Alphaproteobacteria.</title>
        <authorList>
            <person name="Cao J."/>
        </authorList>
    </citation>
    <scope>NUCLEOTIDE SEQUENCE [LARGE SCALE GENOMIC DNA]</scope>
    <source>
        <strain evidence="1 2">WS11</strain>
    </source>
</reference>
<name>A0A3S9B2E7_9HYPH</name>
<evidence type="ECO:0000313" key="1">
    <source>
        <dbReference type="EMBL" id="AZN71103.1"/>
    </source>
</evidence>
<dbReference type="OrthoDB" id="7363897at2"/>